<dbReference type="Proteomes" id="UP000427071">
    <property type="component" value="Chromosome"/>
</dbReference>
<gene>
    <name evidence="1" type="ORF">CKALI_11385</name>
</gene>
<dbReference type="RefSeq" id="WP_156193444.1">
    <property type="nucleotide sequence ID" value="NZ_CP046452.1"/>
</dbReference>
<reference evidence="2" key="1">
    <citation type="submission" date="2019-11" db="EMBL/GenBank/DDBJ databases">
        <title>Complete genome sequence of Corynebacterium kalinowskii 1959, a novel Corynebacterium species isolated from soil of a small paddock in Vilsendorf, Germany.</title>
        <authorList>
            <person name="Schaffert L."/>
            <person name="Ruwe M."/>
            <person name="Milse J."/>
            <person name="Hanuschka K."/>
            <person name="Ortseifen V."/>
            <person name="Droste J."/>
            <person name="Brandt D."/>
            <person name="Schlueter L."/>
            <person name="Kutter Y."/>
            <person name="Vinke S."/>
            <person name="Viehoefer P."/>
            <person name="Jacob L."/>
            <person name="Luebke N.-C."/>
            <person name="Schulte-Berndt E."/>
            <person name="Hain C."/>
            <person name="Linder M."/>
            <person name="Schmidt P."/>
            <person name="Wollenschlaeger L."/>
            <person name="Luttermann T."/>
            <person name="Thieme E."/>
            <person name="Hassa J."/>
            <person name="Haak M."/>
            <person name="Wittchen M."/>
            <person name="Mentz A."/>
            <person name="Persicke M."/>
            <person name="Busche T."/>
            <person name="Ruckert C."/>
        </authorList>
    </citation>
    <scope>NUCLEOTIDE SEQUENCE [LARGE SCALE GENOMIC DNA]</scope>
    <source>
        <strain evidence="2">1959</strain>
    </source>
</reference>
<protein>
    <submittedName>
        <fullName evidence="1">Uncharacterized protein</fullName>
    </submittedName>
</protein>
<sequence length="85" mass="9384">MKPSPAQLLQDRIKVALADCLAAIFKAHVLLGLKPAEAKIVVFFNAEPSSFLGIPEVTSAELRMMAASLLNFADRRDETEENKRE</sequence>
<proteinExistence type="predicted"/>
<keyword evidence="2" id="KW-1185">Reference proteome</keyword>
<name>A0A6B8VT72_9CORY</name>
<evidence type="ECO:0000313" key="2">
    <source>
        <dbReference type="Proteomes" id="UP000427071"/>
    </source>
</evidence>
<accession>A0A6B8VT72</accession>
<evidence type="ECO:0000313" key="1">
    <source>
        <dbReference type="EMBL" id="QGU03121.1"/>
    </source>
</evidence>
<dbReference type="AlphaFoldDB" id="A0A6B8VT72"/>
<dbReference type="KEGG" id="ckw:CKALI_11385"/>
<dbReference type="EMBL" id="CP046452">
    <property type="protein sequence ID" value="QGU03121.1"/>
    <property type="molecule type" value="Genomic_DNA"/>
</dbReference>
<organism evidence="1 2">
    <name type="scientific">Corynebacterium kalinowskii</name>
    <dbReference type="NCBI Taxonomy" id="2675216"/>
    <lineage>
        <taxon>Bacteria</taxon>
        <taxon>Bacillati</taxon>
        <taxon>Actinomycetota</taxon>
        <taxon>Actinomycetes</taxon>
        <taxon>Mycobacteriales</taxon>
        <taxon>Corynebacteriaceae</taxon>
        <taxon>Corynebacterium</taxon>
    </lineage>
</organism>